<evidence type="ECO:0000313" key="1">
    <source>
        <dbReference type="EMBL" id="SSC13151.1"/>
    </source>
</evidence>
<reference evidence="1 2" key="1">
    <citation type="submission" date="2017-01" db="EMBL/GenBank/DDBJ databases">
        <authorList>
            <person name="Erauso G."/>
        </authorList>
    </citation>
    <scope>NUCLEOTIDE SEQUENCE [LARGE SCALE GENOMIC DNA]</scope>
    <source>
        <strain evidence="1">MESINF1</strain>
    </source>
</reference>
<dbReference type="AlphaFoldDB" id="A0A7Z7LFU0"/>
<dbReference type="PROSITE" id="PS51257">
    <property type="entry name" value="PROKAR_LIPOPROTEIN"/>
    <property type="match status" value="1"/>
</dbReference>
<accession>A0A7Z7LFU0</accession>
<dbReference type="RefSeq" id="WP_169699328.1">
    <property type="nucleotide sequence ID" value="NZ_LS974202.1"/>
</dbReference>
<sequence>MKRFRTLLVIFFIAALVLFISSCWPMLPSISLTIQGSNREPGKPIMVEAMNFRFAPNATGYIWKLEK</sequence>
<protein>
    <submittedName>
        <fullName evidence="1">Uncharacterized protein</fullName>
    </submittedName>
</protein>
<dbReference type="EMBL" id="LS974202">
    <property type="protein sequence ID" value="SSC13151.1"/>
    <property type="molecule type" value="Genomic_DNA"/>
</dbReference>
<proteinExistence type="predicted"/>
<gene>
    <name evidence="1" type="ORF">MESINF_1707</name>
</gene>
<evidence type="ECO:0000313" key="2">
    <source>
        <dbReference type="Proteomes" id="UP000250796"/>
    </source>
</evidence>
<organism evidence="1 2">
    <name type="scientific">Mesotoga infera</name>
    <dbReference type="NCBI Taxonomy" id="1236046"/>
    <lineage>
        <taxon>Bacteria</taxon>
        <taxon>Thermotogati</taxon>
        <taxon>Thermotogota</taxon>
        <taxon>Thermotogae</taxon>
        <taxon>Kosmotogales</taxon>
        <taxon>Kosmotogaceae</taxon>
        <taxon>Mesotoga</taxon>
    </lineage>
</organism>
<dbReference type="Proteomes" id="UP000250796">
    <property type="component" value="Chromosome MESINF"/>
</dbReference>
<keyword evidence="2" id="KW-1185">Reference proteome</keyword>
<name>A0A7Z7LFU0_9BACT</name>
<dbReference type="KEGG" id="minf:MESINF_1707"/>